<evidence type="ECO:0000256" key="1">
    <source>
        <dbReference type="SAM" id="Phobius"/>
    </source>
</evidence>
<organism evidence="2 3">
    <name type="scientific">Dendrobium nobile</name>
    <name type="common">Orchid</name>
    <dbReference type="NCBI Taxonomy" id="94219"/>
    <lineage>
        <taxon>Eukaryota</taxon>
        <taxon>Viridiplantae</taxon>
        <taxon>Streptophyta</taxon>
        <taxon>Embryophyta</taxon>
        <taxon>Tracheophyta</taxon>
        <taxon>Spermatophyta</taxon>
        <taxon>Magnoliopsida</taxon>
        <taxon>Liliopsida</taxon>
        <taxon>Asparagales</taxon>
        <taxon>Orchidaceae</taxon>
        <taxon>Epidendroideae</taxon>
        <taxon>Malaxideae</taxon>
        <taxon>Dendrobiinae</taxon>
        <taxon>Dendrobium</taxon>
    </lineage>
</organism>
<dbReference type="AlphaFoldDB" id="A0A8T3CC52"/>
<evidence type="ECO:0000313" key="3">
    <source>
        <dbReference type="Proteomes" id="UP000829196"/>
    </source>
</evidence>
<keyword evidence="1" id="KW-0472">Membrane</keyword>
<keyword evidence="1" id="KW-0812">Transmembrane</keyword>
<evidence type="ECO:0000313" key="2">
    <source>
        <dbReference type="EMBL" id="KAI0529581.1"/>
    </source>
</evidence>
<keyword evidence="3" id="KW-1185">Reference proteome</keyword>
<dbReference type="Proteomes" id="UP000829196">
    <property type="component" value="Unassembled WGS sequence"/>
</dbReference>
<name>A0A8T3CC52_DENNO</name>
<keyword evidence="1" id="KW-1133">Transmembrane helix</keyword>
<comment type="caution">
    <text evidence="2">The sequence shown here is derived from an EMBL/GenBank/DDBJ whole genome shotgun (WGS) entry which is preliminary data.</text>
</comment>
<protein>
    <submittedName>
        <fullName evidence="2">Uncharacterized protein</fullName>
    </submittedName>
</protein>
<feature type="transmembrane region" description="Helical" evidence="1">
    <location>
        <begin position="22"/>
        <end position="41"/>
    </location>
</feature>
<sequence>MSRIITRTSHSVLRQTLFGTSIMYYVSLCLGGYALLVASTLQMLDLHKLNITIDLKCPLFSEYEGTHHLFFECNFSFSIISYLIPDSGCLLLRPNTAHFLYWINDLPNTLAVAKRLYYLLTYCSIYFIWRERNDRHFGAKANSIFIITLKI</sequence>
<reference evidence="2" key="1">
    <citation type="journal article" date="2022" name="Front. Genet.">
        <title>Chromosome-Scale Assembly of the Dendrobium nobile Genome Provides Insights Into the Molecular Mechanism of the Biosynthesis of the Medicinal Active Ingredient of Dendrobium.</title>
        <authorList>
            <person name="Xu Q."/>
            <person name="Niu S.-C."/>
            <person name="Li K.-L."/>
            <person name="Zheng P.-J."/>
            <person name="Zhang X.-J."/>
            <person name="Jia Y."/>
            <person name="Liu Y."/>
            <person name="Niu Y.-X."/>
            <person name="Yu L.-H."/>
            <person name="Chen D.-F."/>
            <person name="Zhang G.-Q."/>
        </authorList>
    </citation>
    <scope>NUCLEOTIDE SEQUENCE</scope>
    <source>
        <tissue evidence="2">Leaf</tissue>
    </source>
</reference>
<dbReference type="OrthoDB" id="684339at2759"/>
<dbReference type="EMBL" id="JAGYWB010000002">
    <property type="protein sequence ID" value="KAI0529581.1"/>
    <property type="molecule type" value="Genomic_DNA"/>
</dbReference>
<gene>
    <name evidence="2" type="ORF">KFK09_002134</name>
</gene>
<proteinExistence type="predicted"/>
<accession>A0A8T3CC52</accession>